<dbReference type="InterPro" id="IPR002110">
    <property type="entry name" value="Ankyrin_rpt"/>
</dbReference>
<dbReference type="OrthoDB" id="9151764at2"/>
<sequence length="280" mass="31150">MIKTLITTAWLTLFLTTSCSATSAHGAHNYFEGKALQLAIATERGDAQTIGRLIQQDGVNPDTTFSREGGIPLLAWPLRARNLDGLRALLDNGADPNARLARHMNGQLINFNNAMVYAAKMDDPRYLELLLDHGGDPNTRSSNKETLMHVAFLSGNKWKNVQLLANNGANLNEPNLGSADTILSLYTGRGAFDAAYWLLQQGADPTIRTAILTDSGETPPMRMVDAIYWEITTPDLLPWQKQCQQWLIERNISRPPMPQHIRRKREAFGYPTDEADIPLL</sequence>
<dbReference type="AlphaFoldDB" id="A0A0R0BU84"/>
<accession>A0A0R0BU84</accession>
<keyword evidence="1" id="KW-0040">ANK repeat</keyword>
<reference evidence="3 4" key="1">
    <citation type="submission" date="2015-05" db="EMBL/GenBank/DDBJ databases">
        <title>Genome sequencing and analysis of members of genus Stenotrophomonas.</title>
        <authorList>
            <person name="Patil P.P."/>
            <person name="Midha S."/>
            <person name="Patil P.B."/>
        </authorList>
    </citation>
    <scope>NUCLEOTIDE SEQUENCE [LARGE SCALE GENOMIC DNA]</scope>
    <source>
        <strain evidence="3 4">DSM 17805</strain>
    </source>
</reference>
<proteinExistence type="predicted"/>
<dbReference type="PANTHER" id="PTHR46224">
    <property type="entry name" value="ANKYRIN REPEAT FAMILY PROTEIN"/>
    <property type="match status" value="1"/>
</dbReference>
<feature type="chain" id="PRO_5006393084" evidence="2">
    <location>
        <begin position="27"/>
        <end position="280"/>
    </location>
</feature>
<dbReference type="PROSITE" id="PS51257">
    <property type="entry name" value="PROKAR_LIPOPROTEIN"/>
    <property type="match status" value="1"/>
</dbReference>
<dbReference type="SUPFAM" id="SSF48403">
    <property type="entry name" value="Ankyrin repeat"/>
    <property type="match status" value="1"/>
</dbReference>
<dbReference type="STRING" id="266128.ABB25_10470"/>
<dbReference type="PANTHER" id="PTHR46224:SF61">
    <property type="entry name" value="ANKYRIN-LIKE PROTEIN"/>
    <property type="match status" value="1"/>
</dbReference>
<keyword evidence="4" id="KW-1185">Reference proteome</keyword>
<dbReference type="Pfam" id="PF12796">
    <property type="entry name" value="Ank_2"/>
    <property type="match status" value="1"/>
</dbReference>
<dbReference type="PATRIC" id="fig|266128.3.peg.970"/>
<evidence type="ECO:0000256" key="1">
    <source>
        <dbReference type="PROSITE-ProRule" id="PRU00023"/>
    </source>
</evidence>
<evidence type="ECO:0000256" key="2">
    <source>
        <dbReference type="SAM" id="SignalP"/>
    </source>
</evidence>
<evidence type="ECO:0000313" key="4">
    <source>
        <dbReference type="Proteomes" id="UP000051254"/>
    </source>
</evidence>
<protein>
    <submittedName>
        <fullName evidence="3">Ankyrin</fullName>
    </submittedName>
</protein>
<name>A0A0R0BU84_9GAMM</name>
<dbReference type="SMART" id="SM00248">
    <property type="entry name" value="ANK"/>
    <property type="match status" value="4"/>
</dbReference>
<evidence type="ECO:0000313" key="3">
    <source>
        <dbReference type="EMBL" id="KRG57060.1"/>
    </source>
</evidence>
<keyword evidence="2" id="KW-0732">Signal</keyword>
<comment type="caution">
    <text evidence="3">The sequence shown here is derived from an EMBL/GenBank/DDBJ whole genome shotgun (WGS) entry which is preliminary data.</text>
</comment>
<dbReference type="InterPro" id="IPR036770">
    <property type="entry name" value="Ankyrin_rpt-contain_sf"/>
</dbReference>
<dbReference type="PROSITE" id="PS50088">
    <property type="entry name" value="ANK_REPEAT"/>
    <property type="match status" value="1"/>
</dbReference>
<dbReference type="Gene3D" id="1.25.40.20">
    <property type="entry name" value="Ankyrin repeat-containing domain"/>
    <property type="match status" value="1"/>
</dbReference>
<dbReference type="Proteomes" id="UP000051254">
    <property type="component" value="Unassembled WGS sequence"/>
</dbReference>
<dbReference type="InterPro" id="IPR051616">
    <property type="entry name" value="Cul2-RING_E3_ligase_SR"/>
</dbReference>
<dbReference type="EMBL" id="LDJH01000017">
    <property type="protein sequence ID" value="KRG57060.1"/>
    <property type="molecule type" value="Genomic_DNA"/>
</dbReference>
<gene>
    <name evidence="3" type="ORF">ABB25_10470</name>
</gene>
<feature type="signal peptide" evidence="2">
    <location>
        <begin position="1"/>
        <end position="26"/>
    </location>
</feature>
<feature type="repeat" description="ANK" evidence="1">
    <location>
        <begin position="143"/>
        <end position="176"/>
    </location>
</feature>
<organism evidence="3 4">
    <name type="scientific">Stenotrophomonas koreensis</name>
    <dbReference type="NCBI Taxonomy" id="266128"/>
    <lineage>
        <taxon>Bacteria</taxon>
        <taxon>Pseudomonadati</taxon>
        <taxon>Pseudomonadota</taxon>
        <taxon>Gammaproteobacteria</taxon>
        <taxon>Lysobacterales</taxon>
        <taxon>Lysobacteraceae</taxon>
        <taxon>Stenotrophomonas</taxon>
    </lineage>
</organism>